<evidence type="ECO:0008006" key="3">
    <source>
        <dbReference type="Google" id="ProtNLM"/>
    </source>
</evidence>
<organism evidence="1 2">
    <name type="scientific">Acinetobacter larvae</name>
    <dbReference type="NCBI Taxonomy" id="1789224"/>
    <lineage>
        <taxon>Bacteria</taxon>
        <taxon>Pseudomonadati</taxon>
        <taxon>Pseudomonadota</taxon>
        <taxon>Gammaproteobacteria</taxon>
        <taxon>Moraxellales</taxon>
        <taxon>Moraxellaceae</taxon>
        <taxon>Acinetobacter</taxon>
    </lineage>
</organism>
<dbReference type="Proteomes" id="UP000093391">
    <property type="component" value="Chromosome"/>
</dbReference>
<dbReference type="AlphaFoldDB" id="A0A1B2LXW1"/>
<protein>
    <recommendedName>
        <fullName evidence="3">Type IV secretion protein Rhs</fullName>
    </recommendedName>
</protein>
<sequence length="161" mass="19354">MLKYLIAYCIPYLKLTQFTARQLTHAERQLCQTVFGQLIDYDQVYIFKHRYLPWQSEDIFMAPNGNLYILDKHFKADYALEDIAYQAIFIHEMTHVYQYQQGKNVLFHGALLQIAYYISAKRYNPYHYQLAQRKAFHNYNIEQQGDIARDIFLKKIKNIII</sequence>
<gene>
    <name evidence="1" type="ORF">BFG52_05095</name>
</gene>
<dbReference type="KEGG" id="ala:BFG52_05095"/>
<name>A0A1B2LXW1_9GAMM</name>
<evidence type="ECO:0000313" key="1">
    <source>
        <dbReference type="EMBL" id="AOA57788.1"/>
    </source>
</evidence>
<dbReference type="OrthoDB" id="8686772at2"/>
<keyword evidence="2" id="KW-1185">Reference proteome</keyword>
<dbReference type="RefSeq" id="WP_067553289.1">
    <property type="nucleotide sequence ID" value="NZ_CP016895.1"/>
</dbReference>
<dbReference type="STRING" id="1789224.BFG52_05095"/>
<evidence type="ECO:0000313" key="2">
    <source>
        <dbReference type="Proteomes" id="UP000093391"/>
    </source>
</evidence>
<proteinExistence type="predicted"/>
<dbReference type="EMBL" id="CP016895">
    <property type="protein sequence ID" value="AOA57788.1"/>
    <property type="molecule type" value="Genomic_DNA"/>
</dbReference>
<accession>A0A1B2LXW1</accession>
<reference evidence="1 2" key="1">
    <citation type="submission" date="2016-08" db="EMBL/GenBank/DDBJ databases">
        <authorList>
            <person name="Seilhamer J.J."/>
        </authorList>
    </citation>
    <scope>NUCLEOTIDE SEQUENCE [LARGE SCALE GENOMIC DNA]</scope>
    <source>
        <strain evidence="1 2">BRTC-1</strain>
    </source>
</reference>